<proteinExistence type="inferred from homology"/>
<evidence type="ECO:0000256" key="2">
    <source>
        <dbReference type="ARBA" id="ARBA00012185"/>
    </source>
</evidence>
<dbReference type="InterPro" id="IPR017985">
    <property type="entry name" value="MeTrfase_CN4_CS"/>
</dbReference>
<keyword evidence="6" id="KW-0680">Restriction system</keyword>
<protein>
    <recommendedName>
        <fullName evidence="2">site-specific DNA-methyltransferase (cytosine-N(4)-specific)</fullName>
        <ecNumber evidence="2">2.1.1.113</ecNumber>
    </recommendedName>
</protein>
<sequence>MQDIINKRGALRKLTDEEFEILLPSLANELETHGILYEDYDRKTILKDWKALCKKSLQNHEPTDTTNIAVNNISATNISATNTAGMKVMKQYMKHFYEVANYKGVSIKSLWKREFLEKALRFNRKNHSTPYASEIIRSLGFTNGLGKVTMYRPLMARNIIHYFQATSVLDVCAGWGGRMLGAKSLGEHILYTGIEPCKKTFSNLCTICNELDLQNIILVNEKAEDFLDSLSDSAKFDIALTSPPYFNLEVYSDEPTQSISGEKDYQTWLNIFLEPVITKVLRRVTYSCWSVKNFKTDKKYDLFTDVVRIHKEHGWKLLDIVFTMSNSKRPGANSNFTPKKTEESTYVFVKQCDDVSVN</sequence>
<accession>A0A6C0B131</accession>
<dbReference type="GO" id="GO:0003677">
    <property type="term" value="F:DNA binding"/>
    <property type="evidence" value="ECO:0007669"/>
    <property type="project" value="InterPro"/>
</dbReference>
<dbReference type="CDD" id="cd02440">
    <property type="entry name" value="AdoMet_MTases"/>
    <property type="match status" value="1"/>
</dbReference>
<evidence type="ECO:0000256" key="1">
    <source>
        <dbReference type="ARBA" id="ARBA00010203"/>
    </source>
</evidence>
<dbReference type="EMBL" id="MN739042">
    <property type="protein sequence ID" value="QHS85229.1"/>
    <property type="molecule type" value="Genomic_DNA"/>
</dbReference>
<evidence type="ECO:0000256" key="5">
    <source>
        <dbReference type="ARBA" id="ARBA00022691"/>
    </source>
</evidence>
<dbReference type="SUPFAM" id="SSF53335">
    <property type="entry name" value="S-adenosyl-L-methionine-dependent methyltransferases"/>
    <property type="match status" value="1"/>
</dbReference>
<dbReference type="InterPro" id="IPR029063">
    <property type="entry name" value="SAM-dependent_MTases_sf"/>
</dbReference>
<dbReference type="EC" id="2.1.1.113" evidence="2"/>
<dbReference type="AlphaFoldDB" id="A0A6C0B131"/>
<dbReference type="GO" id="GO:0015667">
    <property type="term" value="F:site-specific DNA-methyltransferase (cytosine-N4-specific) activity"/>
    <property type="evidence" value="ECO:0007669"/>
    <property type="project" value="UniProtKB-EC"/>
</dbReference>
<keyword evidence="5" id="KW-0949">S-adenosyl-L-methionine</keyword>
<name>A0A6C0B131_9ZZZZ</name>
<dbReference type="GO" id="GO:0032259">
    <property type="term" value="P:methylation"/>
    <property type="evidence" value="ECO:0007669"/>
    <property type="project" value="UniProtKB-KW"/>
</dbReference>
<evidence type="ECO:0000256" key="6">
    <source>
        <dbReference type="ARBA" id="ARBA00022747"/>
    </source>
</evidence>
<comment type="similarity">
    <text evidence="1">Belongs to the N(4)/N(6)-methyltransferase family. N(4) subfamily.</text>
</comment>
<dbReference type="Gene3D" id="3.40.50.150">
    <property type="entry name" value="Vaccinia Virus protein VP39"/>
    <property type="match status" value="1"/>
</dbReference>
<organism evidence="8">
    <name type="scientific">viral metagenome</name>
    <dbReference type="NCBI Taxonomy" id="1070528"/>
    <lineage>
        <taxon>unclassified sequences</taxon>
        <taxon>metagenomes</taxon>
        <taxon>organismal metagenomes</taxon>
    </lineage>
</organism>
<dbReference type="PROSITE" id="PS00093">
    <property type="entry name" value="N4_MTASE"/>
    <property type="match status" value="1"/>
</dbReference>
<reference evidence="8" key="1">
    <citation type="journal article" date="2020" name="Nature">
        <title>Giant virus diversity and host interactions through global metagenomics.</title>
        <authorList>
            <person name="Schulz F."/>
            <person name="Roux S."/>
            <person name="Paez-Espino D."/>
            <person name="Jungbluth S."/>
            <person name="Walsh D.A."/>
            <person name="Denef V.J."/>
            <person name="McMahon K.D."/>
            <person name="Konstantinidis K.T."/>
            <person name="Eloe-Fadrosh E.A."/>
            <person name="Kyrpides N.C."/>
            <person name="Woyke T."/>
        </authorList>
    </citation>
    <scope>NUCLEOTIDE SEQUENCE</scope>
    <source>
        <strain evidence="8">GVMAG-M-3300009182-78</strain>
    </source>
</reference>
<evidence type="ECO:0000256" key="7">
    <source>
        <dbReference type="ARBA" id="ARBA00049120"/>
    </source>
</evidence>
<evidence type="ECO:0000256" key="3">
    <source>
        <dbReference type="ARBA" id="ARBA00022603"/>
    </source>
</evidence>
<keyword evidence="4" id="KW-0808">Transferase</keyword>
<evidence type="ECO:0000256" key="4">
    <source>
        <dbReference type="ARBA" id="ARBA00022679"/>
    </source>
</evidence>
<keyword evidence="3" id="KW-0489">Methyltransferase</keyword>
<dbReference type="GO" id="GO:0009307">
    <property type="term" value="P:DNA restriction-modification system"/>
    <property type="evidence" value="ECO:0007669"/>
    <property type="project" value="UniProtKB-KW"/>
</dbReference>
<evidence type="ECO:0000313" key="8">
    <source>
        <dbReference type="EMBL" id="QHS85229.1"/>
    </source>
</evidence>
<comment type="catalytic activity">
    <reaction evidence="7">
        <text>a 2'-deoxycytidine in DNA + S-adenosyl-L-methionine = an N(4)-methyl-2'-deoxycytidine in DNA + S-adenosyl-L-homocysteine + H(+)</text>
        <dbReference type="Rhea" id="RHEA:16857"/>
        <dbReference type="Rhea" id="RHEA-COMP:11369"/>
        <dbReference type="Rhea" id="RHEA-COMP:13674"/>
        <dbReference type="ChEBI" id="CHEBI:15378"/>
        <dbReference type="ChEBI" id="CHEBI:57856"/>
        <dbReference type="ChEBI" id="CHEBI:59789"/>
        <dbReference type="ChEBI" id="CHEBI:85452"/>
        <dbReference type="ChEBI" id="CHEBI:137933"/>
        <dbReference type="EC" id="2.1.1.113"/>
    </reaction>
</comment>